<evidence type="ECO:0000313" key="2">
    <source>
        <dbReference type="EMBL" id="KKR70754.1"/>
    </source>
</evidence>
<gene>
    <name evidence="2" type="ORF">UU12_C0017G0005</name>
</gene>
<dbReference type="AlphaFoldDB" id="A0A0G0T160"/>
<evidence type="ECO:0000313" key="3">
    <source>
        <dbReference type="Proteomes" id="UP000034562"/>
    </source>
</evidence>
<reference evidence="2 3" key="1">
    <citation type="journal article" date="2015" name="Nature">
        <title>rRNA introns, odd ribosomes, and small enigmatic genomes across a large radiation of phyla.</title>
        <authorList>
            <person name="Brown C.T."/>
            <person name="Hug L.A."/>
            <person name="Thomas B.C."/>
            <person name="Sharon I."/>
            <person name="Castelle C.J."/>
            <person name="Singh A."/>
            <person name="Wilkins M.J."/>
            <person name="Williams K.H."/>
            <person name="Banfield J.F."/>
        </authorList>
    </citation>
    <scope>NUCLEOTIDE SEQUENCE [LARGE SCALE GENOMIC DNA]</scope>
</reference>
<dbReference type="EMBL" id="LBZK01000017">
    <property type="protein sequence ID" value="KKR70754.1"/>
    <property type="molecule type" value="Genomic_DNA"/>
</dbReference>
<feature type="region of interest" description="Disordered" evidence="1">
    <location>
        <begin position="281"/>
        <end position="303"/>
    </location>
</feature>
<evidence type="ECO:0000256" key="1">
    <source>
        <dbReference type="SAM" id="MobiDB-lite"/>
    </source>
</evidence>
<feature type="compositionally biased region" description="Basic and acidic residues" evidence="1">
    <location>
        <begin position="291"/>
        <end position="303"/>
    </location>
</feature>
<protein>
    <submittedName>
        <fullName evidence="2">Uncharacterized protein</fullName>
    </submittedName>
</protein>
<name>A0A0G0T160_9BACT</name>
<dbReference type="Proteomes" id="UP000034562">
    <property type="component" value="Unassembled WGS sequence"/>
</dbReference>
<proteinExistence type="predicted"/>
<comment type="caution">
    <text evidence="2">The sequence shown here is derived from an EMBL/GenBank/DDBJ whole genome shotgun (WGS) entry which is preliminary data.</text>
</comment>
<organism evidence="2 3">
    <name type="scientific">Candidatus Woesebacteria bacterium GW2011_GWA2_40_7b</name>
    <dbReference type="NCBI Taxonomy" id="1618563"/>
    <lineage>
        <taxon>Bacteria</taxon>
        <taxon>Candidatus Woeseibacteriota</taxon>
    </lineage>
</organism>
<sequence>MAEVSERVDGVPDERGKVEKWSKWLVKDGKVEYDGITSPELKKLVRSLAKRPDEFTPPEKLAEFYEEFEAMQQTLDLSSRQRALEYMDRIAGRVIDLTERGRGRETLQPVPLYFGAVFKDGKNEIHVSRHDLIPSLNLKKPEDRKEFIFRNIHAFDYRFRTPTAWKGAIDDWLQDTIIANEALGEARLSPEEVRHFEKELKAMMAVTASARAMELSGGAMKNYLETLVGLDPKGNPNLDDQEKWGTFLLHSDPEKMMLVLANSTVERYYKILMKDAGLQYDPENNEWQDNPDSKDPNKREQKASHLVWIGEKGERLTEQKDIEKSVTQLRESGRLIQYLKNMARDGAGFQKYIQEVLLEEGDGNESREVRMAAARIACDVFLVDKYTRWEFILTIPERLSEGGKEAYKKRTGTKEVRDLNLQPLEDWGGDPLRSIIEPSFVARHLKKVYAGKDAAILDLADAALLPKDYFAEIRSDGNKPEEERKYKDVSKIHALVPSMVTNAKKLSRLSDAMYKTFGDSMANGLPSWNNKMLEELPSIADLLTQIYGGMTVTETTSGEKIPLGKHMVGAMMMRLLYAKSLATSAESASPNFLDLIKTSSDPESKTRPFMEVLYTLYGAKLDAKSGFIQTLTGPKTRLILRDNMFDAEKFYSATYDLLQTNDQTGKSTTLAAYIRLGASLVWQNNFQTLYCPYHPRLRWRQVSPIPACFWYMLTHSQFPPIWLHQLPCQRRISRQVSYP</sequence>
<accession>A0A0G0T160</accession>